<gene>
    <name evidence="1" type="ORF">QIS99_08750</name>
</gene>
<name>A0ABT6RQ11_9ACTN</name>
<sequence>MPVVVGVGALSVDEAVSVARLGTITSGRAVAAAESVTGPLF</sequence>
<protein>
    <submittedName>
        <fullName evidence="1">Uncharacterized protein</fullName>
    </submittedName>
</protein>
<dbReference type="EMBL" id="JASCIR010000005">
    <property type="protein sequence ID" value="MDI3386304.1"/>
    <property type="molecule type" value="Genomic_DNA"/>
</dbReference>
<organism evidence="1 2">
    <name type="scientific">Streptomyces solicavernae</name>
    <dbReference type="NCBI Taxonomy" id="3043614"/>
    <lineage>
        <taxon>Bacteria</taxon>
        <taxon>Bacillati</taxon>
        <taxon>Actinomycetota</taxon>
        <taxon>Actinomycetes</taxon>
        <taxon>Kitasatosporales</taxon>
        <taxon>Streptomycetaceae</taxon>
        <taxon>Streptomyces</taxon>
    </lineage>
</organism>
<dbReference type="Proteomes" id="UP001224661">
    <property type="component" value="Unassembled WGS sequence"/>
</dbReference>
<accession>A0ABT6RQ11</accession>
<proteinExistence type="predicted"/>
<evidence type="ECO:0000313" key="2">
    <source>
        <dbReference type="Proteomes" id="UP001224661"/>
    </source>
</evidence>
<dbReference type="RefSeq" id="WP_282512109.1">
    <property type="nucleotide sequence ID" value="NZ_JASCIR010000005.1"/>
</dbReference>
<evidence type="ECO:0000313" key="1">
    <source>
        <dbReference type="EMBL" id="MDI3386304.1"/>
    </source>
</evidence>
<reference evidence="1 2" key="1">
    <citation type="submission" date="2023-05" db="EMBL/GenBank/DDBJ databases">
        <title>Draft genome sequence of Streptomyces sp. B-S-A8 isolated from a cave soil in Thailand.</title>
        <authorList>
            <person name="Chamroensaksri N."/>
            <person name="Muangham S."/>
        </authorList>
    </citation>
    <scope>NUCLEOTIDE SEQUENCE [LARGE SCALE GENOMIC DNA]</scope>
    <source>
        <strain evidence="1 2">B-S-A8</strain>
    </source>
</reference>
<keyword evidence="2" id="KW-1185">Reference proteome</keyword>
<comment type="caution">
    <text evidence="1">The sequence shown here is derived from an EMBL/GenBank/DDBJ whole genome shotgun (WGS) entry which is preliminary data.</text>
</comment>